<reference evidence="1" key="1">
    <citation type="submission" date="2020-09" db="EMBL/GenBank/DDBJ databases">
        <title>Genome-Enabled Discovery of Anthraquinone Biosynthesis in Senna tora.</title>
        <authorList>
            <person name="Kang S.-H."/>
            <person name="Pandey R.P."/>
            <person name="Lee C.-M."/>
            <person name="Sim J.-S."/>
            <person name="Jeong J.-T."/>
            <person name="Choi B.-S."/>
            <person name="Jung M."/>
            <person name="Ginzburg D."/>
            <person name="Zhao K."/>
            <person name="Won S.Y."/>
            <person name="Oh T.-J."/>
            <person name="Yu Y."/>
            <person name="Kim N.-H."/>
            <person name="Lee O.R."/>
            <person name="Lee T.-H."/>
            <person name="Bashyal P."/>
            <person name="Kim T.-S."/>
            <person name="Lee W.-H."/>
            <person name="Kawkins C."/>
            <person name="Kim C.-K."/>
            <person name="Kim J.S."/>
            <person name="Ahn B.O."/>
            <person name="Rhee S.Y."/>
            <person name="Sohng J.K."/>
        </authorList>
    </citation>
    <scope>NUCLEOTIDE SEQUENCE</scope>
    <source>
        <tissue evidence="1">Leaf</tissue>
    </source>
</reference>
<evidence type="ECO:0000313" key="1">
    <source>
        <dbReference type="EMBL" id="KAF7821909.1"/>
    </source>
</evidence>
<keyword evidence="2" id="KW-1185">Reference proteome</keyword>
<accession>A0A834TQQ1</accession>
<evidence type="ECO:0000313" key="2">
    <source>
        <dbReference type="Proteomes" id="UP000634136"/>
    </source>
</evidence>
<dbReference type="Proteomes" id="UP000634136">
    <property type="component" value="Unassembled WGS sequence"/>
</dbReference>
<organism evidence="1 2">
    <name type="scientific">Senna tora</name>
    <dbReference type="NCBI Taxonomy" id="362788"/>
    <lineage>
        <taxon>Eukaryota</taxon>
        <taxon>Viridiplantae</taxon>
        <taxon>Streptophyta</taxon>
        <taxon>Embryophyta</taxon>
        <taxon>Tracheophyta</taxon>
        <taxon>Spermatophyta</taxon>
        <taxon>Magnoliopsida</taxon>
        <taxon>eudicotyledons</taxon>
        <taxon>Gunneridae</taxon>
        <taxon>Pentapetalae</taxon>
        <taxon>rosids</taxon>
        <taxon>fabids</taxon>
        <taxon>Fabales</taxon>
        <taxon>Fabaceae</taxon>
        <taxon>Caesalpinioideae</taxon>
        <taxon>Cassia clade</taxon>
        <taxon>Senna</taxon>
    </lineage>
</organism>
<proteinExistence type="predicted"/>
<name>A0A834TQQ1_9FABA</name>
<dbReference type="EMBL" id="JAAIUW010000008">
    <property type="protein sequence ID" value="KAF7821909.1"/>
    <property type="molecule type" value="Genomic_DNA"/>
</dbReference>
<dbReference type="AlphaFoldDB" id="A0A834TQQ1"/>
<comment type="caution">
    <text evidence="1">The sequence shown here is derived from an EMBL/GenBank/DDBJ whole genome shotgun (WGS) entry which is preliminary data.</text>
</comment>
<gene>
    <name evidence="1" type="ORF">G2W53_027364</name>
</gene>
<protein>
    <submittedName>
        <fullName evidence="1">Uncharacterized protein</fullName>
    </submittedName>
</protein>
<sequence>MDFVPFNGSFPNDIQAKRRRVGFSPSLFRKVKETQFTQPDFSHLKGLLAGLES</sequence>